<protein>
    <submittedName>
        <fullName evidence="2">DNA-deoxyinosine glycosylase</fullName>
        <ecNumber evidence="2">3.2.2.15</ecNumber>
    </submittedName>
</protein>
<comment type="caution">
    <text evidence="2">The sequence shown here is derived from an EMBL/GenBank/DDBJ whole genome shotgun (WGS) entry which is preliminary data.</text>
</comment>
<name>A0A848D8H3_9BIFI</name>
<dbReference type="EMBL" id="JABAGJ010000008">
    <property type="protein sequence ID" value="NMF02858.1"/>
    <property type="molecule type" value="Genomic_DNA"/>
</dbReference>
<dbReference type="RefSeq" id="WP_168973850.1">
    <property type="nucleotide sequence ID" value="NZ_JABAGJ010000008.1"/>
</dbReference>
<proteinExistence type="predicted"/>
<sequence>MVQHVIHGFGPVWDSSSTVLVLGSMPSPVSREQGFYYMHPRNRFWPVMAAVFSDDPGASVREREAFALRHHMALWDVLASCDIDGANDSSIRNPHPNDIGVILRSAPIRVVVTTGTKAGQLYRSLIEPGLRRQGIATPMMTLASTSPANASKSLEDLIAIYHDAFTQAGVLTE</sequence>
<evidence type="ECO:0000313" key="2">
    <source>
        <dbReference type="EMBL" id="NMF02858.1"/>
    </source>
</evidence>
<dbReference type="InterPro" id="IPR036895">
    <property type="entry name" value="Uracil-DNA_glycosylase-like_sf"/>
</dbReference>
<gene>
    <name evidence="2" type="ORF">HF843_06725</name>
</gene>
<dbReference type="Pfam" id="PF03167">
    <property type="entry name" value="UDG"/>
    <property type="match status" value="1"/>
</dbReference>
<dbReference type="InterPro" id="IPR026353">
    <property type="entry name" value="Hypoxan-DNA_Glyclase"/>
</dbReference>
<evidence type="ECO:0000313" key="3">
    <source>
        <dbReference type="Proteomes" id="UP000583419"/>
    </source>
</evidence>
<keyword evidence="2" id="KW-0378">Hydrolase</keyword>
<feature type="domain" description="Uracil-DNA glycosylase-like" evidence="1">
    <location>
        <begin position="11"/>
        <end position="165"/>
    </location>
</feature>
<dbReference type="InterPro" id="IPR005122">
    <property type="entry name" value="Uracil-DNA_glycosylase-like"/>
</dbReference>
<dbReference type="SMART" id="SM00986">
    <property type="entry name" value="UDG"/>
    <property type="match status" value="1"/>
</dbReference>
<reference evidence="2 3" key="1">
    <citation type="submission" date="2020-04" db="EMBL/GenBank/DDBJ databases">
        <authorList>
            <person name="Hitch T.C.A."/>
            <person name="Wylensek D."/>
            <person name="Clavel T."/>
        </authorList>
    </citation>
    <scope>NUCLEOTIDE SEQUENCE [LARGE SCALE GENOMIC DNA]</scope>
    <source>
        <strain evidence="2 3">WCA-130-P53-4B</strain>
    </source>
</reference>
<dbReference type="CDD" id="cd10032">
    <property type="entry name" value="UDG-F6_HDG"/>
    <property type="match status" value="1"/>
</dbReference>
<organism evidence="2 3">
    <name type="scientific">Bifidobacterium boum</name>
    <dbReference type="NCBI Taxonomy" id="78343"/>
    <lineage>
        <taxon>Bacteria</taxon>
        <taxon>Bacillati</taxon>
        <taxon>Actinomycetota</taxon>
        <taxon>Actinomycetes</taxon>
        <taxon>Bifidobacteriales</taxon>
        <taxon>Bifidobacteriaceae</taxon>
        <taxon>Bifidobacterium</taxon>
    </lineage>
</organism>
<dbReference type="SMART" id="SM00987">
    <property type="entry name" value="UreE_C"/>
    <property type="match status" value="1"/>
</dbReference>
<dbReference type="AlphaFoldDB" id="A0A848D8H3"/>
<keyword evidence="2" id="KW-0326">Glycosidase</keyword>
<dbReference type="Gene3D" id="3.40.470.10">
    <property type="entry name" value="Uracil-DNA glycosylase-like domain"/>
    <property type="match status" value="1"/>
</dbReference>
<dbReference type="GO" id="GO:0033958">
    <property type="term" value="F:DNA-deoxyinosine glycosylase activity"/>
    <property type="evidence" value="ECO:0007669"/>
    <property type="project" value="UniProtKB-EC"/>
</dbReference>
<accession>A0A848D8H3</accession>
<dbReference type="SUPFAM" id="SSF52141">
    <property type="entry name" value="Uracil-DNA glycosylase-like"/>
    <property type="match status" value="1"/>
</dbReference>
<dbReference type="Proteomes" id="UP000583419">
    <property type="component" value="Unassembled WGS sequence"/>
</dbReference>
<evidence type="ECO:0000259" key="1">
    <source>
        <dbReference type="SMART" id="SM00986"/>
    </source>
</evidence>
<dbReference type="EC" id="3.2.2.15" evidence="2"/>
<dbReference type="NCBIfam" id="TIGR04274">
    <property type="entry name" value="hypoxanDNAglyco"/>
    <property type="match status" value="1"/>
</dbReference>